<evidence type="ECO:0000256" key="1">
    <source>
        <dbReference type="SAM" id="MobiDB-lite"/>
    </source>
</evidence>
<gene>
    <name evidence="4" type="ordered locus">Acid_1292</name>
</gene>
<organism evidence="4">
    <name type="scientific">Solibacter usitatus (strain Ellin6076)</name>
    <dbReference type="NCBI Taxonomy" id="234267"/>
    <lineage>
        <taxon>Bacteria</taxon>
        <taxon>Pseudomonadati</taxon>
        <taxon>Acidobacteriota</taxon>
        <taxon>Terriglobia</taxon>
        <taxon>Bryobacterales</taxon>
        <taxon>Solibacteraceae</taxon>
        <taxon>Candidatus Solibacter</taxon>
    </lineage>
</organism>
<evidence type="ECO:0000313" key="4">
    <source>
        <dbReference type="EMBL" id="ABJ82286.1"/>
    </source>
</evidence>
<keyword evidence="2" id="KW-0812">Transmembrane</keyword>
<feature type="region of interest" description="Disordered" evidence="1">
    <location>
        <begin position="66"/>
        <end position="88"/>
    </location>
</feature>
<keyword evidence="2" id="KW-1133">Transmembrane helix</keyword>
<feature type="transmembrane region" description="Helical" evidence="2">
    <location>
        <begin position="37"/>
        <end position="56"/>
    </location>
</feature>
<dbReference type="InParanoid" id="Q029J0"/>
<proteinExistence type="predicted"/>
<evidence type="ECO:0000256" key="3">
    <source>
        <dbReference type="SAM" id="SignalP"/>
    </source>
</evidence>
<dbReference type="EMBL" id="CP000473">
    <property type="protein sequence ID" value="ABJ82286.1"/>
    <property type="molecule type" value="Genomic_DNA"/>
</dbReference>
<dbReference type="KEGG" id="sus:Acid_1292"/>
<reference evidence="4" key="1">
    <citation type="submission" date="2006-10" db="EMBL/GenBank/DDBJ databases">
        <title>Complete sequence of Solibacter usitatus Ellin6076.</title>
        <authorList>
            <consortium name="US DOE Joint Genome Institute"/>
            <person name="Copeland A."/>
            <person name="Lucas S."/>
            <person name="Lapidus A."/>
            <person name="Barry K."/>
            <person name="Detter J.C."/>
            <person name="Glavina del Rio T."/>
            <person name="Hammon N."/>
            <person name="Israni S."/>
            <person name="Dalin E."/>
            <person name="Tice H."/>
            <person name="Pitluck S."/>
            <person name="Thompson L.S."/>
            <person name="Brettin T."/>
            <person name="Bruce D."/>
            <person name="Han C."/>
            <person name="Tapia R."/>
            <person name="Gilna P."/>
            <person name="Schmutz J."/>
            <person name="Larimer F."/>
            <person name="Land M."/>
            <person name="Hauser L."/>
            <person name="Kyrpides N."/>
            <person name="Mikhailova N."/>
            <person name="Janssen P.H."/>
            <person name="Kuske C.R."/>
            <person name="Richardson P."/>
        </authorList>
    </citation>
    <scope>NUCLEOTIDE SEQUENCE</scope>
    <source>
        <strain evidence="4">Ellin6076</strain>
    </source>
</reference>
<keyword evidence="3" id="KW-0732">Signal</keyword>
<feature type="chain" id="PRO_5004163265" evidence="3">
    <location>
        <begin position="22"/>
        <end position="88"/>
    </location>
</feature>
<protein>
    <submittedName>
        <fullName evidence="4">Uncharacterized protein</fullName>
    </submittedName>
</protein>
<sequence precursor="true">MSDRGFLFLFSVLMIAASAGAAAYLVASGQAGTVDGLFLVVTALLIALCFGIYVIYMVRRAMESAKPPAPSAKSGAATSTAKPAAVQS</sequence>
<dbReference type="HOGENOM" id="CLU_2467372_0_0_0"/>
<dbReference type="AlphaFoldDB" id="Q029J0"/>
<name>Q029J0_SOLUE</name>
<evidence type="ECO:0000256" key="2">
    <source>
        <dbReference type="SAM" id="Phobius"/>
    </source>
</evidence>
<accession>Q029J0</accession>
<feature type="compositionally biased region" description="Low complexity" evidence="1">
    <location>
        <begin position="71"/>
        <end position="88"/>
    </location>
</feature>
<keyword evidence="2" id="KW-0472">Membrane</keyword>
<feature type="signal peptide" evidence="3">
    <location>
        <begin position="1"/>
        <end position="21"/>
    </location>
</feature>